<organism evidence="10 11">
    <name type="scientific">Flavisolibacter ginsengisoli DSM 18119</name>
    <dbReference type="NCBI Taxonomy" id="1121884"/>
    <lineage>
        <taxon>Bacteria</taxon>
        <taxon>Pseudomonadati</taxon>
        <taxon>Bacteroidota</taxon>
        <taxon>Chitinophagia</taxon>
        <taxon>Chitinophagales</taxon>
        <taxon>Chitinophagaceae</taxon>
        <taxon>Flavisolibacter</taxon>
    </lineage>
</organism>
<gene>
    <name evidence="10" type="ORF">SAMN02745131_01053</name>
</gene>
<dbReference type="SUPFAM" id="SSF52540">
    <property type="entry name" value="P-loop containing nucleoside triphosphate hydrolases"/>
    <property type="match status" value="1"/>
</dbReference>
<keyword evidence="3" id="KW-0547">Nucleotide-binding</keyword>
<dbReference type="InterPro" id="IPR003439">
    <property type="entry name" value="ABC_transporter-like_ATP-bd"/>
</dbReference>
<dbReference type="InterPro" id="IPR027417">
    <property type="entry name" value="P-loop_NTPase"/>
</dbReference>
<keyword evidence="2 7" id="KW-0812">Transmembrane</keyword>
<accession>A0A1M4W1R1</accession>
<dbReference type="InterPro" id="IPR017871">
    <property type="entry name" value="ABC_transporter-like_CS"/>
</dbReference>
<feature type="domain" description="ABC transmembrane type-1" evidence="9">
    <location>
        <begin position="26"/>
        <end position="337"/>
    </location>
</feature>
<evidence type="ECO:0000256" key="3">
    <source>
        <dbReference type="ARBA" id="ARBA00022741"/>
    </source>
</evidence>
<keyword evidence="4 10" id="KW-0067">ATP-binding</keyword>
<evidence type="ECO:0000256" key="6">
    <source>
        <dbReference type="ARBA" id="ARBA00023136"/>
    </source>
</evidence>
<dbReference type="InterPro" id="IPR011527">
    <property type="entry name" value="ABC1_TM_dom"/>
</dbReference>
<evidence type="ECO:0000313" key="11">
    <source>
        <dbReference type="Proteomes" id="UP000184048"/>
    </source>
</evidence>
<dbReference type="PROSITE" id="PS00211">
    <property type="entry name" value="ABC_TRANSPORTER_1"/>
    <property type="match status" value="1"/>
</dbReference>
<dbReference type="EMBL" id="FQUU01000003">
    <property type="protein sequence ID" value="SHE75146.1"/>
    <property type="molecule type" value="Genomic_DNA"/>
</dbReference>
<dbReference type="PANTHER" id="PTHR43394">
    <property type="entry name" value="ATP-DEPENDENT PERMEASE MDL1, MITOCHONDRIAL"/>
    <property type="match status" value="1"/>
</dbReference>
<feature type="transmembrane region" description="Helical" evidence="7">
    <location>
        <begin position="282"/>
        <end position="300"/>
    </location>
</feature>
<sequence length="608" mass="69116">MKIFFRLLQFSKPYRHYIPEYCIYIFFYIIFGLLNFALIIPLLDVLFETKKQALVTSLPPFHLSAEYFKAAFYYNLNYYIQTTSKISVLAYVCAVMLLFVFLKNLFGFLSQKVLTRMRVNLVKRIREDLFYRYSTQSLQFFHTQKKGNLLSIISNDVGEIETTVVSAIQTLFRDPLVVIATFAFLFYLSPQLTFFTLVFFPVSGLIISSISKRLRKKSHLGQSLFGTILNLSEETISGIRIIKGFNAEDFINRKFLTESDKLARTTKSITNQRELASPLSEFLGVTVIVVIIIYGGYLILEGRSNMTASSFIAYIGFYYQIINPVKNISVAITNLQRGLVAGERVLNILDEPQRIKEKENALPVHAFNHSIHLKNIGFSYMHENVLHNIDLTIAKGKMIALVGESGAGKSTLADLVPRFYDVTEGTILLDDTDIRDLKVHDLRSLMAIVSQEAILFNDSVLNNITFGNTIIDREKAIAAAKAANAHNFIAELEEGYDTMIGDRGMRLSGGQRQRLTIARAIYKNAPILIMDEATSALDTESERLVQDAINKMMENRTSIVIAHRLSTIRHADEIIVLQKGVIVERGTHEQLLDKKGYYYKLVQMQEVK</sequence>
<dbReference type="Pfam" id="PF00664">
    <property type="entry name" value="ABC_membrane"/>
    <property type="match status" value="1"/>
</dbReference>
<dbReference type="Proteomes" id="UP000184048">
    <property type="component" value="Unassembled WGS sequence"/>
</dbReference>
<dbReference type="Gene3D" id="3.40.50.300">
    <property type="entry name" value="P-loop containing nucleotide triphosphate hydrolases"/>
    <property type="match status" value="1"/>
</dbReference>
<feature type="transmembrane region" description="Helical" evidence="7">
    <location>
        <begin position="21"/>
        <end position="43"/>
    </location>
</feature>
<dbReference type="GO" id="GO:0016887">
    <property type="term" value="F:ATP hydrolysis activity"/>
    <property type="evidence" value="ECO:0007669"/>
    <property type="project" value="InterPro"/>
</dbReference>
<evidence type="ECO:0000256" key="7">
    <source>
        <dbReference type="SAM" id="Phobius"/>
    </source>
</evidence>
<dbReference type="PROSITE" id="PS50893">
    <property type="entry name" value="ABC_TRANSPORTER_2"/>
    <property type="match status" value="1"/>
</dbReference>
<proteinExistence type="predicted"/>
<dbReference type="PANTHER" id="PTHR43394:SF1">
    <property type="entry name" value="ATP-BINDING CASSETTE SUB-FAMILY B MEMBER 10, MITOCHONDRIAL"/>
    <property type="match status" value="1"/>
</dbReference>
<dbReference type="SUPFAM" id="SSF90123">
    <property type="entry name" value="ABC transporter transmembrane region"/>
    <property type="match status" value="1"/>
</dbReference>
<evidence type="ECO:0000259" key="8">
    <source>
        <dbReference type="PROSITE" id="PS50893"/>
    </source>
</evidence>
<evidence type="ECO:0000259" key="9">
    <source>
        <dbReference type="PROSITE" id="PS50929"/>
    </source>
</evidence>
<evidence type="ECO:0000313" key="10">
    <source>
        <dbReference type="EMBL" id="SHE75146.1"/>
    </source>
</evidence>
<evidence type="ECO:0000256" key="5">
    <source>
        <dbReference type="ARBA" id="ARBA00022989"/>
    </source>
</evidence>
<dbReference type="InterPro" id="IPR039421">
    <property type="entry name" value="Type_1_exporter"/>
</dbReference>
<dbReference type="Gene3D" id="1.20.1560.10">
    <property type="entry name" value="ABC transporter type 1, transmembrane domain"/>
    <property type="match status" value="1"/>
</dbReference>
<dbReference type="STRING" id="1121884.SAMN02745131_01053"/>
<feature type="domain" description="ABC transporter" evidence="8">
    <location>
        <begin position="371"/>
        <end position="604"/>
    </location>
</feature>
<feature type="transmembrane region" description="Helical" evidence="7">
    <location>
        <begin position="88"/>
        <end position="109"/>
    </location>
</feature>
<dbReference type="GO" id="GO:0005524">
    <property type="term" value="F:ATP binding"/>
    <property type="evidence" value="ECO:0007669"/>
    <property type="project" value="UniProtKB-KW"/>
</dbReference>
<dbReference type="InterPro" id="IPR036640">
    <property type="entry name" value="ABC1_TM_sf"/>
</dbReference>
<dbReference type="Pfam" id="PF00005">
    <property type="entry name" value="ABC_tran"/>
    <property type="match status" value="1"/>
</dbReference>
<protein>
    <submittedName>
        <fullName evidence="10">ATP-binding cassette, subfamily B, MsbA</fullName>
    </submittedName>
</protein>
<evidence type="ECO:0000256" key="2">
    <source>
        <dbReference type="ARBA" id="ARBA00022692"/>
    </source>
</evidence>
<comment type="subcellular location">
    <subcellularLocation>
        <location evidence="1">Cell membrane</location>
        <topology evidence="1">Multi-pass membrane protein</topology>
    </subcellularLocation>
</comment>
<keyword evidence="11" id="KW-1185">Reference proteome</keyword>
<dbReference type="InterPro" id="IPR003593">
    <property type="entry name" value="AAA+_ATPase"/>
</dbReference>
<dbReference type="SMART" id="SM00382">
    <property type="entry name" value="AAA"/>
    <property type="match status" value="1"/>
</dbReference>
<name>A0A1M4W1R1_9BACT</name>
<evidence type="ECO:0000256" key="4">
    <source>
        <dbReference type="ARBA" id="ARBA00022840"/>
    </source>
</evidence>
<dbReference type="FunFam" id="3.40.50.300:FF:000218">
    <property type="entry name" value="Multidrug ABC transporter ATP-binding protein"/>
    <property type="match status" value="1"/>
</dbReference>
<dbReference type="OrthoDB" id="9780296at2"/>
<dbReference type="AlphaFoldDB" id="A0A1M4W1R1"/>
<keyword evidence="6 7" id="KW-0472">Membrane</keyword>
<keyword evidence="5 7" id="KW-1133">Transmembrane helix</keyword>
<evidence type="ECO:0000256" key="1">
    <source>
        <dbReference type="ARBA" id="ARBA00004651"/>
    </source>
</evidence>
<reference evidence="10 11" key="1">
    <citation type="submission" date="2016-11" db="EMBL/GenBank/DDBJ databases">
        <authorList>
            <person name="Jaros S."/>
            <person name="Januszkiewicz K."/>
            <person name="Wedrychowicz H."/>
        </authorList>
    </citation>
    <scope>NUCLEOTIDE SEQUENCE [LARGE SCALE GENOMIC DNA]</scope>
    <source>
        <strain evidence="10 11">DSM 18119</strain>
    </source>
</reference>
<dbReference type="GO" id="GO:0015421">
    <property type="term" value="F:ABC-type oligopeptide transporter activity"/>
    <property type="evidence" value="ECO:0007669"/>
    <property type="project" value="TreeGrafter"/>
</dbReference>
<dbReference type="PROSITE" id="PS50929">
    <property type="entry name" value="ABC_TM1F"/>
    <property type="match status" value="1"/>
</dbReference>
<feature type="transmembrane region" description="Helical" evidence="7">
    <location>
        <begin position="194"/>
        <end position="211"/>
    </location>
</feature>
<dbReference type="CDD" id="cd18552">
    <property type="entry name" value="ABC_6TM_MsbA_like"/>
    <property type="match status" value="1"/>
</dbReference>
<dbReference type="GO" id="GO:0005886">
    <property type="term" value="C:plasma membrane"/>
    <property type="evidence" value="ECO:0007669"/>
    <property type="project" value="UniProtKB-SubCell"/>
</dbReference>